<keyword evidence="9" id="KW-1185">Reference proteome</keyword>
<dbReference type="GO" id="GO:0006351">
    <property type="term" value="P:DNA-templated transcription"/>
    <property type="evidence" value="ECO:0007669"/>
    <property type="project" value="InterPro"/>
</dbReference>
<dbReference type="CDD" id="cd12148">
    <property type="entry name" value="fungal_TF_MHR"/>
    <property type="match status" value="1"/>
</dbReference>
<dbReference type="GO" id="GO:0008270">
    <property type="term" value="F:zinc ion binding"/>
    <property type="evidence" value="ECO:0007669"/>
    <property type="project" value="InterPro"/>
</dbReference>
<dbReference type="SMART" id="SM00906">
    <property type="entry name" value="Fungal_trans"/>
    <property type="match status" value="1"/>
</dbReference>
<feature type="compositionally biased region" description="Low complexity" evidence="6">
    <location>
        <begin position="122"/>
        <end position="132"/>
    </location>
</feature>
<gene>
    <name evidence="8" type="ORF">ASPTUDRAFT_196956</name>
</gene>
<dbReference type="GO" id="GO:0005634">
    <property type="term" value="C:nucleus"/>
    <property type="evidence" value="ECO:0007669"/>
    <property type="project" value="TreeGrafter"/>
</dbReference>
<keyword evidence="3" id="KW-0238">DNA-binding</keyword>
<evidence type="ECO:0000256" key="6">
    <source>
        <dbReference type="SAM" id="MobiDB-lite"/>
    </source>
</evidence>
<proteinExistence type="predicted"/>
<dbReference type="SMART" id="SM00066">
    <property type="entry name" value="GAL4"/>
    <property type="match status" value="1"/>
</dbReference>
<dbReference type="AlphaFoldDB" id="A0A1L9NE06"/>
<evidence type="ECO:0000256" key="3">
    <source>
        <dbReference type="ARBA" id="ARBA00023125"/>
    </source>
</evidence>
<evidence type="ECO:0000256" key="2">
    <source>
        <dbReference type="ARBA" id="ARBA00023015"/>
    </source>
</evidence>
<evidence type="ECO:0000256" key="1">
    <source>
        <dbReference type="ARBA" id="ARBA00022723"/>
    </source>
</evidence>
<dbReference type="InterPro" id="IPR001138">
    <property type="entry name" value="Zn2Cys6_DnaBD"/>
</dbReference>
<dbReference type="SUPFAM" id="SSF57701">
    <property type="entry name" value="Zn2/Cys6 DNA-binding domain"/>
    <property type="match status" value="1"/>
</dbReference>
<evidence type="ECO:0000256" key="4">
    <source>
        <dbReference type="ARBA" id="ARBA00023163"/>
    </source>
</evidence>
<keyword evidence="4" id="KW-0804">Transcription</keyword>
<dbReference type="GO" id="GO:0009893">
    <property type="term" value="P:positive regulation of metabolic process"/>
    <property type="evidence" value="ECO:0007669"/>
    <property type="project" value="UniProtKB-ARBA"/>
</dbReference>
<dbReference type="OMA" id="PTRFYLY"/>
<dbReference type="InterPro" id="IPR036864">
    <property type="entry name" value="Zn2-C6_fun-type_DNA-bd_sf"/>
</dbReference>
<feature type="compositionally biased region" description="Polar residues" evidence="6">
    <location>
        <begin position="84"/>
        <end position="93"/>
    </location>
</feature>
<evidence type="ECO:0000313" key="9">
    <source>
        <dbReference type="Proteomes" id="UP000184304"/>
    </source>
</evidence>
<dbReference type="Pfam" id="PF00172">
    <property type="entry name" value="Zn_clus"/>
    <property type="match status" value="1"/>
</dbReference>
<keyword evidence="1" id="KW-0479">Metal-binding</keyword>
<dbReference type="STRING" id="767770.A0A1L9NE06"/>
<dbReference type="PANTHER" id="PTHR31644:SF1">
    <property type="entry name" value="ZN(II)2CYS6 TRANSCRIPTION FACTOR (EUROFUNG)"/>
    <property type="match status" value="1"/>
</dbReference>
<keyword evidence="2" id="KW-0805">Transcription regulation</keyword>
<protein>
    <recommendedName>
        <fullName evidence="7">Zn(2)-C6 fungal-type domain-containing protein</fullName>
    </recommendedName>
</protein>
<dbReference type="CDD" id="cd00067">
    <property type="entry name" value="GAL4"/>
    <property type="match status" value="1"/>
</dbReference>
<name>A0A1L9NE06_ASPTC</name>
<dbReference type="OrthoDB" id="5818554at2759"/>
<dbReference type="PROSITE" id="PS50048">
    <property type="entry name" value="ZN2_CY6_FUNGAL_2"/>
    <property type="match status" value="1"/>
</dbReference>
<dbReference type="Gene3D" id="4.10.240.10">
    <property type="entry name" value="Zn(2)-C6 fungal-type DNA-binding domain"/>
    <property type="match status" value="1"/>
</dbReference>
<feature type="region of interest" description="Disordered" evidence="6">
    <location>
        <begin position="122"/>
        <end position="156"/>
    </location>
</feature>
<dbReference type="GO" id="GO:0003677">
    <property type="term" value="F:DNA binding"/>
    <property type="evidence" value="ECO:0007669"/>
    <property type="project" value="UniProtKB-KW"/>
</dbReference>
<dbReference type="InterPro" id="IPR007219">
    <property type="entry name" value="XnlR_reg_dom"/>
</dbReference>
<feature type="compositionally biased region" description="Basic and acidic residues" evidence="6">
    <location>
        <begin position="136"/>
        <end position="148"/>
    </location>
</feature>
<feature type="domain" description="Zn(2)-C6 fungal-type" evidence="7">
    <location>
        <begin position="12"/>
        <end position="46"/>
    </location>
</feature>
<accession>A0A1L9NE06</accession>
<dbReference type="Proteomes" id="UP000184304">
    <property type="component" value="Unassembled WGS sequence"/>
</dbReference>
<evidence type="ECO:0000256" key="5">
    <source>
        <dbReference type="ARBA" id="ARBA00023242"/>
    </source>
</evidence>
<organism evidence="8 9">
    <name type="scientific">Aspergillus tubingensis (strain CBS 134.48)</name>
    <dbReference type="NCBI Taxonomy" id="767770"/>
    <lineage>
        <taxon>Eukaryota</taxon>
        <taxon>Fungi</taxon>
        <taxon>Dikarya</taxon>
        <taxon>Ascomycota</taxon>
        <taxon>Pezizomycotina</taxon>
        <taxon>Eurotiomycetes</taxon>
        <taxon>Eurotiomycetidae</taxon>
        <taxon>Eurotiales</taxon>
        <taxon>Aspergillaceae</taxon>
        <taxon>Aspergillus</taxon>
        <taxon>Aspergillus subgen. Circumdati</taxon>
    </lineage>
</organism>
<evidence type="ECO:0000313" key="8">
    <source>
        <dbReference type="EMBL" id="OJI87518.1"/>
    </source>
</evidence>
<dbReference type="InterPro" id="IPR052780">
    <property type="entry name" value="AAA_Catabolism_Regulators"/>
</dbReference>
<dbReference type="VEuPathDB" id="FungiDB:ASPTUDRAFT_196956"/>
<evidence type="ECO:0000259" key="7">
    <source>
        <dbReference type="PROSITE" id="PS50048"/>
    </source>
</evidence>
<dbReference type="PROSITE" id="PS00463">
    <property type="entry name" value="ZN2_CY6_FUNGAL_1"/>
    <property type="match status" value="1"/>
</dbReference>
<reference evidence="9" key="1">
    <citation type="journal article" date="2017" name="Genome Biol.">
        <title>Comparative genomics reveals high biological diversity and specific adaptations in the industrially and medically important fungal genus Aspergillus.</title>
        <authorList>
            <person name="de Vries R.P."/>
            <person name="Riley R."/>
            <person name="Wiebenga A."/>
            <person name="Aguilar-Osorio G."/>
            <person name="Amillis S."/>
            <person name="Uchima C.A."/>
            <person name="Anderluh G."/>
            <person name="Asadollahi M."/>
            <person name="Askin M."/>
            <person name="Barry K."/>
            <person name="Battaglia E."/>
            <person name="Bayram O."/>
            <person name="Benocci T."/>
            <person name="Braus-Stromeyer S.A."/>
            <person name="Caldana C."/>
            <person name="Canovas D."/>
            <person name="Cerqueira G.C."/>
            <person name="Chen F."/>
            <person name="Chen W."/>
            <person name="Choi C."/>
            <person name="Clum A."/>
            <person name="Dos Santos R.A."/>
            <person name="Damasio A.R."/>
            <person name="Diallinas G."/>
            <person name="Emri T."/>
            <person name="Fekete E."/>
            <person name="Flipphi M."/>
            <person name="Freyberg S."/>
            <person name="Gallo A."/>
            <person name="Gournas C."/>
            <person name="Habgood R."/>
            <person name="Hainaut M."/>
            <person name="Harispe M.L."/>
            <person name="Henrissat B."/>
            <person name="Hilden K.S."/>
            <person name="Hope R."/>
            <person name="Hossain A."/>
            <person name="Karabika E."/>
            <person name="Karaffa L."/>
            <person name="Karanyi Z."/>
            <person name="Krasevec N."/>
            <person name="Kuo A."/>
            <person name="Kusch H."/>
            <person name="LaButti K."/>
            <person name="Lagendijk E.L."/>
            <person name="Lapidus A."/>
            <person name="Levasseur A."/>
            <person name="Lindquist E."/>
            <person name="Lipzen A."/>
            <person name="Logrieco A.F."/>
            <person name="MacCabe A."/>
            <person name="Maekelae M.R."/>
            <person name="Malavazi I."/>
            <person name="Melin P."/>
            <person name="Meyer V."/>
            <person name="Mielnichuk N."/>
            <person name="Miskei M."/>
            <person name="Molnar A.P."/>
            <person name="Mule G."/>
            <person name="Ngan C.Y."/>
            <person name="Orejas M."/>
            <person name="Orosz E."/>
            <person name="Ouedraogo J.P."/>
            <person name="Overkamp K.M."/>
            <person name="Park H.-S."/>
            <person name="Perrone G."/>
            <person name="Piumi F."/>
            <person name="Punt P.J."/>
            <person name="Ram A.F."/>
            <person name="Ramon A."/>
            <person name="Rauscher S."/>
            <person name="Record E."/>
            <person name="Riano-Pachon D.M."/>
            <person name="Robert V."/>
            <person name="Roehrig J."/>
            <person name="Ruller R."/>
            <person name="Salamov A."/>
            <person name="Salih N.S."/>
            <person name="Samson R.A."/>
            <person name="Sandor E."/>
            <person name="Sanguinetti M."/>
            <person name="Schuetze T."/>
            <person name="Sepcic K."/>
            <person name="Shelest E."/>
            <person name="Sherlock G."/>
            <person name="Sophianopoulou V."/>
            <person name="Squina F.M."/>
            <person name="Sun H."/>
            <person name="Susca A."/>
            <person name="Todd R.B."/>
            <person name="Tsang A."/>
            <person name="Unkles S.E."/>
            <person name="van de Wiele N."/>
            <person name="van Rossen-Uffink D."/>
            <person name="Oliveira J.V."/>
            <person name="Vesth T.C."/>
            <person name="Visser J."/>
            <person name="Yu J.-H."/>
            <person name="Zhou M."/>
            <person name="Andersen M.R."/>
            <person name="Archer D.B."/>
            <person name="Baker S.E."/>
            <person name="Benoit I."/>
            <person name="Brakhage A.A."/>
            <person name="Braus G.H."/>
            <person name="Fischer R."/>
            <person name="Frisvad J.C."/>
            <person name="Goldman G.H."/>
            <person name="Houbraken J."/>
            <person name="Oakley B."/>
            <person name="Pocsi I."/>
            <person name="Scazzocchio C."/>
            <person name="Seiboth B."/>
            <person name="vanKuyk P.A."/>
            <person name="Wortman J."/>
            <person name="Dyer P.S."/>
            <person name="Grigoriev I.V."/>
        </authorList>
    </citation>
    <scope>NUCLEOTIDE SEQUENCE [LARGE SCALE GENOMIC DNA]</scope>
    <source>
        <strain evidence="9">CBS 134.48</strain>
    </source>
</reference>
<feature type="region of interest" description="Disordered" evidence="6">
    <location>
        <begin position="50"/>
        <end position="93"/>
    </location>
</feature>
<dbReference type="PANTHER" id="PTHR31644">
    <property type="entry name" value="TRANSCRIPTIONAL ACTIVATOR ARO80-RELATED"/>
    <property type="match status" value="1"/>
</dbReference>
<sequence>MTRSTGARLYRACLRCRQRKTKCDLKYTGGGSHAPCSKCDLEGHQCLPASSRRGGDYSRFRGRRRGNAETQTPRSTEQSETKTELQPNTLQAETVGVDSNTLFSGGVRNPLEALQILAQTAATAGGDDSIPSPERPSPRSDDTGHEVVKSVPPKIHNQPRASIMATEIVKEGVINALDIEPLDTTSYGINYHPYFPIVSSSLLDTEDPEHQWATETFLLTSVLTIATQNRPDQKHLHTRIRGYIDKLILRVTLGARSVRHVGTVEGLLLLAEWMPHLMLSQDQPYSNNSEQRNAYDEDCVAWNLIGLAVRQAYLLHLDTQSFPFEVESEPLSMRCRRRLAWIFTYLADRQISIQMGQAFWSRGPSLSTRFSSQDYPSLQPEITGGTDYASFVQAQVDLTTIFGNTHDILYALKSRTLQIMIVGDYPKYLDDSAKAMEMWKGTWSNVDIPPSLRCLLTLQFQYLQLYVNAFAFQAVLYRSSKTTNTSHEDNATLFPDGVMASADARHIYAAINAARDLLQTFVEEITPSDIVKFLPVRYYLYEIYASVFLFKAYSVGAIPPDESQTYFNLTRQFISMLKGAATSQTHIAHRYAKLLGHLWCHGKVTPELHQGSAIQEDEYTTLQQYTSSAPADSDGFLQPASVNTDLMDVFSGSLPLDLGRSWDSDFYDETLFSSLPFFRGFRDLEGDYVA</sequence>
<dbReference type="EMBL" id="KV878182">
    <property type="protein sequence ID" value="OJI87518.1"/>
    <property type="molecule type" value="Genomic_DNA"/>
</dbReference>
<keyword evidence="5" id="KW-0539">Nucleus</keyword>
<dbReference type="GO" id="GO:0000981">
    <property type="term" value="F:DNA-binding transcription factor activity, RNA polymerase II-specific"/>
    <property type="evidence" value="ECO:0007669"/>
    <property type="project" value="InterPro"/>
</dbReference>